<dbReference type="PANTHER" id="PTHR30632:SF11">
    <property type="entry name" value="BLR4797 PROTEIN"/>
    <property type="match status" value="1"/>
</dbReference>
<dbReference type="PANTHER" id="PTHR30632">
    <property type="entry name" value="MOLYBDATE-BINDING PERIPLASMIC PROTEIN"/>
    <property type="match status" value="1"/>
</dbReference>
<evidence type="ECO:0000313" key="3">
    <source>
        <dbReference type="Proteomes" id="UP001056648"/>
    </source>
</evidence>
<dbReference type="RefSeq" id="WP_252251983.1">
    <property type="nucleotide sequence ID" value="NZ_CP098735.1"/>
</dbReference>
<evidence type="ECO:0000256" key="1">
    <source>
        <dbReference type="SAM" id="SignalP"/>
    </source>
</evidence>
<protein>
    <submittedName>
        <fullName evidence="2">Substrate-binding domain-containing protein</fullName>
    </submittedName>
</protein>
<organism evidence="2 3">
    <name type="scientific">Cupriavidus gilardii</name>
    <dbReference type="NCBI Taxonomy" id="82541"/>
    <lineage>
        <taxon>Bacteria</taxon>
        <taxon>Pseudomonadati</taxon>
        <taxon>Pseudomonadota</taxon>
        <taxon>Betaproteobacteria</taxon>
        <taxon>Burkholderiales</taxon>
        <taxon>Burkholderiaceae</taxon>
        <taxon>Cupriavidus</taxon>
    </lineage>
</organism>
<dbReference type="Gene3D" id="3.40.190.10">
    <property type="entry name" value="Periplasmic binding protein-like II"/>
    <property type="match status" value="2"/>
</dbReference>
<name>A0ABY4VKH2_9BURK</name>
<feature type="signal peptide" evidence="1">
    <location>
        <begin position="1"/>
        <end position="27"/>
    </location>
</feature>
<evidence type="ECO:0000313" key="2">
    <source>
        <dbReference type="EMBL" id="USE77732.1"/>
    </source>
</evidence>
<dbReference type="SUPFAM" id="SSF53850">
    <property type="entry name" value="Periplasmic binding protein-like II"/>
    <property type="match status" value="1"/>
</dbReference>
<proteinExistence type="predicted"/>
<dbReference type="InterPro" id="IPR050682">
    <property type="entry name" value="ModA/WtpA"/>
</dbReference>
<accession>A0ABY4VKH2</accession>
<dbReference type="Proteomes" id="UP001056648">
    <property type="component" value="Chromosome 1"/>
</dbReference>
<gene>
    <name evidence="2" type="ORF">NDR89_01380</name>
</gene>
<reference evidence="2" key="1">
    <citation type="submission" date="2022-06" db="EMBL/GenBank/DDBJ databases">
        <title>Complete genome sequence and characterization of Cupriavidus gilardii QJ1 isolated from contaminating cells.</title>
        <authorList>
            <person name="Qi J."/>
        </authorList>
    </citation>
    <scope>NUCLEOTIDE SEQUENCE</scope>
    <source>
        <strain evidence="2">QJ1</strain>
    </source>
</reference>
<dbReference type="EMBL" id="CP098735">
    <property type="protein sequence ID" value="USE77732.1"/>
    <property type="molecule type" value="Genomic_DNA"/>
</dbReference>
<keyword evidence="1" id="KW-0732">Signal</keyword>
<dbReference type="Pfam" id="PF13531">
    <property type="entry name" value="SBP_bac_11"/>
    <property type="match status" value="1"/>
</dbReference>
<sequence>MSLLMAPWHRALAFVFAVLIWSGQALAADIHVVTSGGFTAAYKLLVPLFEQATGHRVISAYGASMGNAADAIPNRLARGERFDIVILADSGLAALQREGRVQPDSRVDLGRSLIGAVVRKGAEPRPDVSTVEGLRQALLDARSIAYSASASGTYLSTELFQRLGVAEQVKGKAHRILSERVGAVVLRGDADLGFQQVSELLPFTQLQFLGPIAAEAQQRVFFSAGLTADAREPEAARQLIQFLASPAAAPIVRITGLEPAGQ</sequence>
<feature type="chain" id="PRO_5047390295" evidence="1">
    <location>
        <begin position="28"/>
        <end position="262"/>
    </location>
</feature>
<keyword evidence="3" id="KW-1185">Reference proteome</keyword>